<organism evidence="2 3">
    <name type="scientific">Ktedonobacter racemifer DSM 44963</name>
    <dbReference type="NCBI Taxonomy" id="485913"/>
    <lineage>
        <taxon>Bacteria</taxon>
        <taxon>Bacillati</taxon>
        <taxon>Chloroflexota</taxon>
        <taxon>Ktedonobacteria</taxon>
        <taxon>Ktedonobacterales</taxon>
        <taxon>Ktedonobacteraceae</taxon>
        <taxon>Ktedonobacter</taxon>
    </lineage>
</organism>
<comment type="caution">
    <text evidence="2">The sequence shown here is derived from an EMBL/GenBank/DDBJ whole genome shotgun (WGS) entry which is preliminary data.</text>
</comment>
<dbReference type="Proteomes" id="UP000004508">
    <property type="component" value="Unassembled WGS sequence"/>
</dbReference>
<dbReference type="GO" id="GO:0045936">
    <property type="term" value="P:negative regulation of phosphate metabolic process"/>
    <property type="evidence" value="ECO:0007669"/>
    <property type="project" value="InterPro"/>
</dbReference>
<dbReference type="InterPro" id="IPR038078">
    <property type="entry name" value="PhoU-like_sf"/>
</dbReference>
<dbReference type="Pfam" id="PF01895">
    <property type="entry name" value="PhoU"/>
    <property type="match status" value="2"/>
</dbReference>
<dbReference type="RefSeq" id="WP_007917607.1">
    <property type="nucleotide sequence ID" value="NZ_ADVG01000003.1"/>
</dbReference>
<evidence type="ECO:0000313" key="2">
    <source>
        <dbReference type="EMBL" id="EFH85377.1"/>
    </source>
</evidence>
<evidence type="ECO:0000313" key="3">
    <source>
        <dbReference type="Proteomes" id="UP000004508"/>
    </source>
</evidence>
<dbReference type="STRING" id="485913.Krac_6590"/>
<dbReference type="SUPFAM" id="SSF109755">
    <property type="entry name" value="PhoU-like"/>
    <property type="match status" value="1"/>
</dbReference>
<dbReference type="GO" id="GO:0030643">
    <property type="term" value="P:intracellular phosphate ion homeostasis"/>
    <property type="evidence" value="ECO:0007669"/>
    <property type="project" value="InterPro"/>
</dbReference>
<reference evidence="2 3" key="1">
    <citation type="journal article" date="2011" name="Stand. Genomic Sci.">
        <title>Non-contiguous finished genome sequence and contextual data of the filamentous soil bacterium Ktedonobacter racemifer type strain (SOSP1-21).</title>
        <authorList>
            <person name="Chang Y.J."/>
            <person name="Land M."/>
            <person name="Hauser L."/>
            <person name="Chertkov O."/>
            <person name="Del Rio T.G."/>
            <person name="Nolan M."/>
            <person name="Copeland A."/>
            <person name="Tice H."/>
            <person name="Cheng J.F."/>
            <person name="Lucas S."/>
            <person name="Han C."/>
            <person name="Goodwin L."/>
            <person name="Pitluck S."/>
            <person name="Ivanova N."/>
            <person name="Ovchinikova G."/>
            <person name="Pati A."/>
            <person name="Chen A."/>
            <person name="Palaniappan K."/>
            <person name="Mavromatis K."/>
            <person name="Liolios K."/>
            <person name="Brettin T."/>
            <person name="Fiebig A."/>
            <person name="Rohde M."/>
            <person name="Abt B."/>
            <person name="Goker M."/>
            <person name="Detter J.C."/>
            <person name="Woyke T."/>
            <person name="Bristow J."/>
            <person name="Eisen J.A."/>
            <person name="Markowitz V."/>
            <person name="Hugenholtz P."/>
            <person name="Kyrpides N.C."/>
            <person name="Klenk H.P."/>
            <person name="Lapidus A."/>
        </authorList>
    </citation>
    <scope>NUCLEOTIDE SEQUENCE [LARGE SCALE GENOMIC DNA]</scope>
    <source>
        <strain evidence="3">DSM 44963</strain>
    </source>
</reference>
<dbReference type="eggNOG" id="COG0704">
    <property type="taxonomic scope" value="Bacteria"/>
</dbReference>
<dbReference type="EMBL" id="ADVG01000003">
    <property type="protein sequence ID" value="EFH85377.1"/>
    <property type="molecule type" value="Genomic_DNA"/>
</dbReference>
<keyword evidence="3" id="KW-1185">Reference proteome</keyword>
<feature type="domain" description="PhoU" evidence="1">
    <location>
        <begin position="20"/>
        <end position="105"/>
    </location>
</feature>
<sequence length="263" mass="29097">MSRSILEKELQELDVHILCLGTMVDEALERALEALAAGDLAKAGMVIENDARIDSLRTAVEERAIRLLTLQQPLGGCDLRYLASVLSIVGDLERAGDGAAGIAQNILRMAPLRGDAMPHVKMEIAGMKDADSGHTITEASIMKDMLALGEEARRVLQGTMNAFKDRDVKAARYIWEEDDVVDVRYHTVRHDLMTMMAGAHAIPALRNDSLILQRTTYLLWIAHKLERVGDHCSNVCERLLFIVEGDSYVQNLPQQNKGTQPQA</sequence>
<feature type="domain" description="PhoU" evidence="1">
    <location>
        <begin position="148"/>
        <end position="238"/>
    </location>
</feature>
<proteinExistence type="predicted"/>
<evidence type="ECO:0000259" key="1">
    <source>
        <dbReference type="Pfam" id="PF01895"/>
    </source>
</evidence>
<dbReference type="InterPro" id="IPR026022">
    <property type="entry name" value="PhoU_dom"/>
</dbReference>
<dbReference type="OrthoDB" id="9814256at2"/>
<dbReference type="PANTHER" id="PTHR42930">
    <property type="entry name" value="PHOSPHATE-SPECIFIC TRANSPORT SYSTEM ACCESSORY PROTEIN PHOU"/>
    <property type="match status" value="1"/>
</dbReference>
<gene>
    <name evidence="2" type="ORF">Krac_6590</name>
</gene>
<accession>D6TVH4</accession>
<dbReference type="InParanoid" id="D6TVH4"/>
<name>D6TVH4_KTERA</name>
<dbReference type="AlphaFoldDB" id="D6TVH4"/>
<dbReference type="PIRSF" id="PIRSF003107">
    <property type="entry name" value="PhoU"/>
    <property type="match status" value="1"/>
</dbReference>
<dbReference type="Gene3D" id="1.20.58.220">
    <property type="entry name" value="Phosphate transport system protein phou homolog 2, domain 2"/>
    <property type="match status" value="1"/>
</dbReference>
<dbReference type="PANTHER" id="PTHR42930:SF3">
    <property type="entry name" value="PHOSPHATE-SPECIFIC TRANSPORT SYSTEM ACCESSORY PROTEIN PHOU"/>
    <property type="match status" value="1"/>
</dbReference>
<dbReference type="InterPro" id="IPR028366">
    <property type="entry name" value="PhoU"/>
</dbReference>
<protein>
    <submittedName>
        <fullName evidence="2">Phosphate uptake regulator, PhoU</fullName>
    </submittedName>
</protein>